<evidence type="ECO:0000313" key="8">
    <source>
        <dbReference type="Proteomes" id="UP001220395"/>
    </source>
</evidence>
<feature type="domain" description="CDC48 N-terminal subdomain" evidence="6">
    <location>
        <begin position="10"/>
        <end position="95"/>
    </location>
</feature>
<sequence>MADGEVTTRRLQVANARPDDSGRGLARLSRSTMNALGLSEGDVVEIEGKRATPARAVLPYPEDEGLDILRLDGLQRANAGVGSGDFVEVRRAVSVAAQRVVFAPAQENLRLQGSGAALKRTFGMRPLTAGDVVATAGQQRVEQGNIPPQLRQMLNAPAYALQEIRLTVVSTVPAKGIVHIDADTEVELRAEYVAATGERRADVTYDDIGGLGTTIDQVREMVELPLRYPELFQRLGVDPPKGVLLYGPPGTGKTRLARAVANESHASFFSIAGPEIMGSAYGESEKRLREVFEEAAKAAPSIIFIDEIDSIAPKRGQATGEAEKRLVAQLLTLMDGLEARQNTVIIAATNRPEAIDEALRRPGRFDREIVIGVPDERGRREILGIHTRGMPLGDKVDLAELSRTTYGFVGADLAALAREAAIEAVRRIMPRLNLEDKTVPQEVLDDLSVTREDFIEALKRVQPSAMREVMVQQPTVRWDDVGGLDAARDRLKEGVELPLKRPESFRRLGIRPAKGFLLYGPPGTGKTLLAKAVAREAEANFIATKSSDLLSKWYGESEQQIARLFARARQVAPTVIFIDELDSLVPARGGGMGEPQVTERVVNTILAEMDGLEELQSVVVIGATNRPNLIDPALLRPGRFDELVYVSVPDEAGRRRILGIHTEKMPLAADVDLDRLADRTERFTGADLEDLVRRAGMFALRGSLDVTEVTMAHFEHALDETRASVTPEMEQEYERIAAHLKQDALALQPIGFTPIGTLGEGESKRR</sequence>
<dbReference type="InterPro" id="IPR009010">
    <property type="entry name" value="Asp_de-COase-like_dom_sf"/>
</dbReference>
<keyword evidence="1 3" id="KW-0547">Nucleotide-binding</keyword>
<keyword evidence="2 3" id="KW-0067">ATP-binding</keyword>
<accession>A0ABY7TKX8</accession>
<evidence type="ECO:0000256" key="1">
    <source>
        <dbReference type="ARBA" id="ARBA00022741"/>
    </source>
</evidence>
<dbReference type="Gene3D" id="2.40.40.20">
    <property type="match status" value="1"/>
</dbReference>
<dbReference type="InterPro" id="IPR003338">
    <property type="entry name" value="CDC4_N-term_subdom"/>
</dbReference>
<dbReference type="SMART" id="SM01072">
    <property type="entry name" value="CDC48_2"/>
    <property type="match status" value="1"/>
</dbReference>
<dbReference type="InterPro" id="IPR003960">
    <property type="entry name" value="ATPase_AAA_CS"/>
</dbReference>
<dbReference type="SUPFAM" id="SSF54585">
    <property type="entry name" value="Cdc48 domain 2-like"/>
    <property type="match status" value="1"/>
</dbReference>
<dbReference type="Gene3D" id="3.40.50.300">
    <property type="entry name" value="P-loop containing nucleotide triphosphate hydrolases"/>
    <property type="match status" value="2"/>
</dbReference>
<dbReference type="InterPro" id="IPR027417">
    <property type="entry name" value="P-loop_NTPase"/>
</dbReference>
<evidence type="ECO:0000313" key="7">
    <source>
        <dbReference type="EMBL" id="WCT73882.1"/>
    </source>
</evidence>
<dbReference type="InterPro" id="IPR029067">
    <property type="entry name" value="CDC48_domain_2-like_sf"/>
</dbReference>
<dbReference type="PANTHER" id="PTHR23077">
    <property type="entry name" value="AAA-FAMILY ATPASE"/>
    <property type="match status" value="1"/>
</dbReference>
<evidence type="ECO:0000256" key="3">
    <source>
        <dbReference type="RuleBase" id="RU003651"/>
    </source>
</evidence>
<feature type="domain" description="CDC48" evidence="5">
    <location>
        <begin position="110"/>
        <end position="195"/>
    </location>
</feature>
<dbReference type="Gene3D" id="3.10.330.10">
    <property type="match status" value="1"/>
</dbReference>
<evidence type="ECO:0000256" key="2">
    <source>
        <dbReference type="ARBA" id="ARBA00022840"/>
    </source>
</evidence>
<dbReference type="Gene3D" id="1.10.8.60">
    <property type="match status" value="2"/>
</dbReference>
<protein>
    <submittedName>
        <fullName evidence="7">CDC48 family AAA ATPase</fullName>
    </submittedName>
</protein>
<dbReference type="InterPro" id="IPR050168">
    <property type="entry name" value="AAA_ATPase_domain"/>
</dbReference>
<reference evidence="7 8" key="1">
    <citation type="submission" date="2023-02" db="EMBL/GenBank/DDBJ databases">
        <title>Genome sequence of Sphingomonas naphthae.</title>
        <authorList>
            <person name="Kim S."/>
            <person name="Heo J."/>
            <person name="Kwon S.-W."/>
        </authorList>
    </citation>
    <scope>NUCLEOTIDE SEQUENCE [LARGE SCALE GENOMIC DNA]</scope>
    <source>
        <strain evidence="7 8">KACC 18716</strain>
    </source>
</reference>
<gene>
    <name evidence="7" type="ORF">PQ455_01220</name>
</gene>
<dbReference type="Pfam" id="PF02933">
    <property type="entry name" value="CDC48_2"/>
    <property type="match status" value="1"/>
</dbReference>
<dbReference type="SUPFAM" id="SSF52540">
    <property type="entry name" value="P-loop containing nucleoside triphosphate hydrolases"/>
    <property type="match status" value="2"/>
</dbReference>
<dbReference type="CDD" id="cd19503">
    <property type="entry name" value="RecA-like_CDC48_NLV2_r1-like"/>
    <property type="match status" value="1"/>
</dbReference>
<feature type="domain" description="AAA+ ATPase" evidence="4">
    <location>
        <begin position="512"/>
        <end position="650"/>
    </location>
</feature>
<evidence type="ECO:0000259" key="4">
    <source>
        <dbReference type="SMART" id="SM00382"/>
    </source>
</evidence>
<dbReference type="InterPro" id="IPR004201">
    <property type="entry name" value="Cdc48_dom2"/>
</dbReference>
<dbReference type="PROSITE" id="PS00674">
    <property type="entry name" value="AAA"/>
    <property type="match status" value="2"/>
</dbReference>
<dbReference type="RefSeq" id="WP_273688485.1">
    <property type="nucleotide sequence ID" value="NZ_CP117411.1"/>
</dbReference>
<evidence type="ECO:0000259" key="5">
    <source>
        <dbReference type="SMART" id="SM01072"/>
    </source>
</evidence>
<dbReference type="EMBL" id="CP117411">
    <property type="protein sequence ID" value="WCT73882.1"/>
    <property type="molecule type" value="Genomic_DNA"/>
</dbReference>
<dbReference type="InterPro" id="IPR003593">
    <property type="entry name" value="AAA+_ATPase"/>
</dbReference>
<comment type="similarity">
    <text evidence="3">Belongs to the AAA ATPase family.</text>
</comment>
<dbReference type="InterPro" id="IPR005938">
    <property type="entry name" value="AAA_ATPase_CDC48"/>
</dbReference>
<evidence type="ECO:0000259" key="6">
    <source>
        <dbReference type="SMART" id="SM01073"/>
    </source>
</evidence>
<name>A0ABY7TKX8_9SPHN</name>
<keyword evidence="8" id="KW-1185">Reference proteome</keyword>
<dbReference type="NCBIfam" id="TIGR01243">
    <property type="entry name" value="CDC48"/>
    <property type="match status" value="1"/>
</dbReference>
<dbReference type="InterPro" id="IPR003959">
    <property type="entry name" value="ATPase_AAA_core"/>
</dbReference>
<organism evidence="7 8">
    <name type="scientific">Sphingomonas naphthae</name>
    <dbReference type="NCBI Taxonomy" id="1813468"/>
    <lineage>
        <taxon>Bacteria</taxon>
        <taxon>Pseudomonadati</taxon>
        <taxon>Pseudomonadota</taxon>
        <taxon>Alphaproteobacteria</taxon>
        <taxon>Sphingomonadales</taxon>
        <taxon>Sphingomonadaceae</taxon>
        <taxon>Sphingomonas</taxon>
    </lineage>
</organism>
<dbReference type="InterPro" id="IPR041569">
    <property type="entry name" value="AAA_lid_3"/>
</dbReference>
<dbReference type="SUPFAM" id="SSF50692">
    <property type="entry name" value="ADC-like"/>
    <property type="match status" value="1"/>
</dbReference>
<dbReference type="PANTHER" id="PTHR23077:SF171">
    <property type="entry name" value="NUCLEAR VALOSIN-CONTAINING PROTEIN-LIKE"/>
    <property type="match status" value="1"/>
</dbReference>
<dbReference type="Pfam" id="PF17862">
    <property type="entry name" value="AAA_lid_3"/>
    <property type="match status" value="2"/>
</dbReference>
<dbReference type="SMART" id="SM00382">
    <property type="entry name" value="AAA"/>
    <property type="match status" value="2"/>
</dbReference>
<dbReference type="SMART" id="SM01073">
    <property type="entry name" value="CDC48_N"/>
    <property type="match status" value="1"/>
</dbReference>
<dbReference type="Pfam" id="PF00004">
    <property type="entry name" value="AAA"/>
    <property type="match status" value="2"/>
</dbReference>
<proteinExistence type="inferred from homology"/>
<feature type="domain" description="AAA+ ATPase" evidence="4">
    <location>
        <begin position="239"/>
        <end position="375"/>
    </location>
</feature>
<dbReference type="Proteomes" id="UP001220395">
    <property type="component" value="Chromosome"/>
</dbReference>
<dbReference type="Pfam" id="PF02359">
    <property type="entry name" value="CDC48_N"/>
    <property type="match status" value="1"/>
</dbReference>